<feature type="transmembrane region" description="Helical" evidence="1">
    <location>
        <begin position="32"/>
        <end position="51"/>
    </location>
</feature>
<evidence type="ECO:0000313" key="3">
    <source>
        <dbReference type="Proteomes" id="UP001596135"/>
    </source>
</evidence>
<gene>
    <name evidence="2" type="ORF">ACFPYL_10350</name>
</gene>
<feature type="transmembrane region" description="Helical" evidence="1">
    <location>
        <begin position="162"/>
        <end position="183"/>
    </location>
</feature>
<keyword evidence="1" id="KW-0472">Membrane</keyword>
<protein>
    <submittedName>
        <fullName evidence="2">Uncharacterized protein</fullName>
    </submittedName>
</protein>
<proteinExistence type="predicted"/>
<keyword evidence="1" id="KW-1133">Transmembrane helix</keyword>
<organism evidence="2 3">
    <name type="scientific">Nocardioides hankookensis</name>
    <dbReference type="NCBI Taxonomy" id="443157"/>
    <lineage>
        <taxon>Bacteria</taxon>
        <taxon>Bacillati</taxon>
        <taxon>Actinomycetota</taxon>
        <taxon>Actinomycetes</taxon>
        <taxon>Propionibacteriales</taxon>
        <taxon>Nocardioidaceae</taxon>
        <taxon>Nocardioides</taxon>
    </lineage>
</organism>
<keyword evidence="3" id="KW-1185">Reference proteome</keyword>
<evidence type="ECO:0000256" key="1">
    <source>
        <dbReference type="SAM" id="Phobius"/>
    </source>
</evidence>
<sequence>MTPENWGALTLVLLGFGVLTSLPAWTASGRRIWAPATLVLLVAAALVAAVPDPVAVEGSGATTALVALAGALAVAGGGPLTALVFDLVDRREPPADSLRRAGQVLRGGTWIGALERVTIFATLVAGWPEGLALVLALKGLGRYPELRAAETGGAPTGAAERFIIGTFTSVLWACGCAGVVLLLR</sequence>
<name>A0ABW1LK39_9ACTN</name>
<dbReference type="Proteomes" id="UP001596135">
    <property type="component" value="Unassembled WGS sequence"/>
</dbReference>
<reference evidence="3" key="1">
    <citation type="journal article" date="2019" name="Int. J. Syst. Evol. Microbiol.">
        <title>The Global Catalogue of Microorganisms (GCM) 10K type strain sequencing project: providing services to taxonomists for standard genome sequencing and annotation.</title>
        <authorList>
            <consortium name="The Broad Institute Genomics Platform"/>
            <consortium name="The Broad Institute Genome Sequencing Center for Infectious Disease"/>
            <person name="Wu L."/>
            <person name="Ma J."/>
        </authorList>
    </citation>
    <scope>NUCLEOTIDE SEQUENCE [LARGE SCALE GENOMIC DNA]</scope>
    <source>
        <strain evidence="3">CCUG 54522</strain>
    </source>
</reference>
<feature type="transmembrane region" description="Helical" evidence="1">
    <location>
        <begin position="63"/>
        <end position="88"/>
    </location>
</feature>
<evidence type="ECO:0000313" key="2">
    <source>
        <dbReference type="EMBL" id="MFC6043477.1"/>
    </source>
</evidence>
<dbReference type="RefSeq" id="WP_379153562.1">
    <property type="nucleotide sequence ID" value="NZ_JBHSRJ010000004.1"/>
</dbReference>
<feature type="transmembrane region" description="Helical" evidence="1">
    <location>
        <begin position="6"/>
        <end position="25"/>
    </location>
</feature>
<dbReference type="EMBL" id="JBHSRJ010000004">
    <property type="protein sequence ID" value="MFC6043477.1"/>
    <property type="molecule type" value="Genomic_DNA"/>
</dbReference>
<accession>A0ABW1LK39</accession>
<keyword evidence="1" id="KW-0812">Transmembrane</keyword>
<comment type="caution">
    <text evidence="2">The sequence shown here is derived from an EMBL/GenBank/DDBJ whole genome shotgun (WGS) entry which is preliminary data.</text>
</comment>